<gene>
    <name evidence="10" type="ORF">U27_06323</name>
</gene>
<name>A0A081C434_VECG1</name>
<dbReference type="eggNOG" id="COG1518">
    <property type="taxonomic scope" value="Bacteria"/>
</dbReference>
<dbReference type="GO" id="GO:0003677">
    <property type="term" value="F:DNA binding"/>
    <property type="evidence" value="ECO:0007669"/>
    <property type="project" value="UniProtKB-KW"/>
</dbReference>
<keyword evidence="7" id="KW-0238">DNA-binding</keyword>
<evidence type="ECO:0000256" key="3">
    <source>
        <dbReference type="ARBA" id="ARBA00022759"/>
    </source>
</evidence>
<dbReference type="STRING" id="1499967.U27_06323"/>
<comment type="subunit">
    <text evidence="9">Homodimer, forms a heterotetramer with a Cas2 homodimer.</text>
</comment>
<accession>A0A081C434</accession>
<dbReference type="AlphaFoldDB" id="A0A081C434"/>
<dbReference type="GO" id="GO:0046872">
    <property type="term" value="F:metal ion binding"/>
    <property type="evidence" value="ECO:0007669"/>
    <property type="project" value="UniProtKB-KW"/>
</dbReference>
<evidence type="ECO:0000256" key="7">
    <source>
        <dbReference type="ARBA" id="ARBA00023125"/>
    </source>
</evidence>
<evidence type="ECO:0000256" key="9">
    <source>
        <dbReference type="ARBA" id="ARBA00038592"/>
    </source>
</evidence>
<evidence type="ECO:0000313" key="11">
    <source>
        <dbReference type="Proteomes" id="UP000030661"/>
    </source>
</evidence>
<evidence type="ECO:0000256" key="1">
    <source>
        <dbReference type="ARBA" id="ARBA00022722"/>
    </source>
</evidence>
<keyword evidence="2" id="KW-0479">Metal-binding</keyword>
<evidence type="ECO:0000256" key="8">
    <source>
        <dbReference type="ARBA" id="ARBA00023211"/>
    </source>
</evidence>
<evidence type="ECO:0000313" key="10">
    <source>
        <dbReference type="EMBL" id="GAK59339.1"/>
    </source>
</evidence>
<sequence length="185" mass="21245">MRGHEGEGLAAYFSVLNELLTSSGKTQDGFTFEKRVRRPPKDPINALLSFGYTLLTNDLMTAVNIVGFDPYIGYLHAEKYGRPALALDLMEEFRPLIVDAMVLACVNKRILTRAHFIATEAETYRLTDDGRRIFLEQYEVRRKTEFTHAHLNCKITYQRAFEEQARVLGRVLQGELPEYLPVLMK</sequence>
<keyword evidence="8" id="KW-0464">Manganese</keyword>
<dbReference type="PANTHER" id="PTHR34353">
    <property type="entry name" value="CRISPR-ASSOCIATED ENDONUCLEASE CAS1 1"/>
    <property type="match status" value="1"/>
</dbReference>
<reference evidence="10" key="1">
    <citation type="journal article" date="2015" name="PeerJ">
        <title>First genomic representation of candidate bacterial phylum KSB3 points to enhanced environmental sensing as a trigger of wastewater bulking.</title>
        <authorList>
            <person name="Sekiguchi Y."/>
            <person name="Ohashi A."/>
            <person name="Parks D.H."/>
            <person name="Yamauchi T."/>
            <person name="Tyson G.W."/>
            <person name="Hugenholtz P."/>
        </authorList>
    </citation>
    <scope>NUCLEOTIDE SEQUENCE [LARGE SCALE GENOMIC DNA]</scope>
</reference>
<organism evidence="10">
    <name type="scientific">Vecturithrix granuli</name>
    <dbReference type="NCBI Taxonomy" id="1499967"/>
    <lineage>
        <taxon>Bacteria</taxon>
        <taxon>Candidatus Moduliflexota</taxon>
        <taxon>Candidatus Vecturitrichia</taxon>
        <taxon>Candidatus Vecturitrichales</taxon>
        <taxon>Candidatus Vecturitrichaceae</taxon>
        <taxon>Candidatus Vecturithrix</taxon>
    </lineage>
</organism>
<dbReference type="Gene3D" id="1.20.120.920">
    <property type="entry name" value="CRISPR-associated endonuclease Cas1, C-terminal domain"/>
    <property type="match status" value="1"/>
</dbReference>
<evidence type="ECO:0000256" key="6">
    <source>
        <dbReference type="ARBA" id="ARBA00023118"/>
    </source>
</evidence>
<evidence type="ECO:0000256" key="4">
    <source>
        <dbReference type="ARBA" id="ARBA00022801"/>
    </source>
</evidence>
<keyword evidence="4" id="KW-0378">Hydrolase</keyword>
<dbReference type="InterPro" id="IPR042206">
    <property type="entry name" value="CRISPR-assoc_Cas1_C"/>
</dbReference>
<dbReference type="InterPro" id="IPR050646">
    <property type="entry name" value="Cas1"/>
</dbReference>
<dbReference type="GO" id="GO:0016787">
    <property type="term" value="F:hydrolase activity"/>
    <property type="evidence" value="ECO:0007669"/>
    <property type="project" value="UniProtKB-KW"/>
</dbReference>
<dbReference type="GO" id="GO:0004519">
    <property type="term" value="F:endonuclease activity"/>
    <property type="evidence" value="ECO:0007669"/>
    <property type="project" value="UniProtKB-KW"/>
</dbReference>
<dbReference type="GO" id="GO:0051607">
    <property type="term" value="P:defense response to virus"/>
    <property type="evidence" value="ECO:0007669"/>
    <property type="project" value="UniProtKB-KW"/>
</dbReference>
<keyword evidence="1" id="KW-0540">Nuclease</keyword>
<dbReference type="PANTHER" id="PTHR34353:SF2">
    <property type="entry name" value="CRISPR-ASSOCIATED ENDONUCLEASE CAS1 1"/>
    <property type="match status" value="1"/>
</dbReference>
<dbReference type="HOGENOM" id="CLU_052779_3_0_0"/>
<keyword evidence="11" id="KW-1185">Reference proteome</keyword>
<dbReference type="EMBL" id="DF820470">
    <property type="protein sequence ID" value="GAK59339.1"/>
    <property type="molecule type" value="Genomic_DNA"/>
</dbReference>
<dbReference type="InterPro" id="IPR002729">
    <property type="entry name" value="CRISPR-assoc_Cas1"/>
</dbReference>
<dbReference type="GO" id="GO:0043571">
    <property type="term" value="P:maintenance of CRISPR repeat elements"/>
    <property type="evidence" value="ECO:0007669"/>
    <property type="project" value="InterPro"/>
</dbReference>
<evidence type="ECO:0000256" key="2">
    <source>
        <dbReference type="ARBA" id="ARBA00022723"/>
    </source>
</evidence>
<protein>
    <submittedName>
        <fullName evidence="10">CRISPR-associated protein Cas1</fullName>
    </submittedName>
</protein>
<dbReference type="NCBIfam" id="TIGR00287">
    <property type="entry name" value="cas1"/>
    <property type="match status" value="1"/>
</dbReference>
<dbReference type="Pfam" id="PF01867">
    <property type="entry name" value="Cas_Cas1"/>
    <property type="match status" value="1"/>
</dbReference>
<evidence type="ECO:0000256" key="5">
    <source>
        <dbReference type="ARBA" id="ARBA00022842"/>
    </source>
</evidence>
<dbReference type="Proteomes" id="UP000030661">
    <property type="component" value="Unassembled WGS sequence"/>
</dbReference>
<proteinExistence type="predicted"/>
<keyword evidence="3" id="KW-0255">Endonuclease</keyword>
<keyword evidence="6" id="KW-0051">Antiviral defense</keyword>
<keyword evidence="5" id="KW-0460">Magnesium</keyword>